<dbReference type="Gene3D" id="3.40.50.1440">
    <property type="entry name" value="Tubulin/FtsZ, GTPase domain"/>
    <property type="match status" value="1"/>
</dbReference>
<dbReference type="GO" id="GO:0005874">
    <property type="term" value="C:microtubule"/>
    <property type="evidence" value="ECO:0007669"/>
    <property type="project" value="UniProtKB-KW"/>
</dbReference>
<name>V4B5Z3_LOTGI</name>
<evidence type="ECO:0000313" key="17">
    <source>
        <dbReference type="Proteomes" id="UP000030746"/>
    </source>
</evidence>
<evidence type="ECO:0000256" key="5">
    <source>
        <dbReference type="ARBA" id="ARBA00014184"/>
    </source>
</evidence>
<dbReference type="HOGENOM" id="CLU_015718_1_0_1"/>
<evidence type="ECO:0000256" key="7">
    <source>
        <dbReference type="ARBA" id="ARBA00022741"/>
    </source>
</evidence>
<dbReference type="Pfam" id="PF00091">
    <property type="entry name" value="Tubulin"/>
    <property type="match status" value="1"/>
</dbReference>
<accession>V4B5Z3</accession>
<evidence type="ECO:0000313" key="16">
    <source>
        <dbReference type="EMBL" id="ESP01497.1"/>
    </source>
</evidence>
<dbReference type="PANTHER" id="PTHR11588">
    <property type="entry name" value="TUBULIN"/>
    <property type="match status" value="1"/>
</dbReference>
<evidence type="ECO:0000256" key="10">
    <source>
        <dbReference type="ARBA" id="ARBA00023242"/>
    </source>
</evidence>
<dbReference type="STRING" id="225164.V4B5Z3"/>
<dbReference type="InterPro" id="IPR036525">
    <property type="entry name" value="Tubulin/FtsZ_GTPase_sf"/>
</dbReference>
<dbReference type="KEGG" id="lgi:LOTGIDRAFT_225368"/>
<keyword evidence="7 14" id="KW-0547">Nucleotide-binding</keyword>
<keyword evidence="17" id="KW-1185">Reference proteome</keyword>
<keyword evidence="6 14" id="KW-0493">Microtubule</keyword>
<dbReference type="GO" id="GO:0005634">
    <property type="term" value="C:nucleus"/>
    <property type="evidence" value="ECO:0007669"/>
    <property type="project" value="UniProtKB-SubCell"/>
</dbReference>
<evidence type="ECO:0000256" key="1">
    <source>
        <dbReference type="ARBA" id="ARBA00004114"/>
    </source>
</evidence>
<evidence type="ECO:0000256" key="9">
    <source>
        <dbReference type="ARBA" id="ARBA00023134"/>
    </source>
</evidence>
<dbReference type="GeneID" id="20247278"/>
<evidence type="ECO:0000256" key="12">
    <source>
        <dbReference type="ARBA" id="ARBA00030594"/>
    </source>
</evidence>
<dbReference type="GO" id="GO:0005525">
    <property type="term" value="F:GTP binding"/>
    <property type="evidence" value="ECO:0007669"/>
    <property type="project" value="UniProtKB-UniRule"/>
</dbReference>
<keyword evidence="8" id="KW-0970">Cilium biogenesis/degradation</keyword>
<evidence type="ECO:0000259" key="15">
    <source>
        <dbReference type="SMART" id="SM00864"/>
    </source>
</evidence>
<feature type="domain" description="Tubulin/FtsZ GTPase" evidence="15">
    <location>
        <begin position="47"/>
        <end position="243"/>
    </location>
</feature>
<dbReference type="GO" id="GO:0005814">
    <property type="term" value="C:centriole"/>
    <property type="evidence" value="ECO:0007669"/>
    <property type="project" value="UniProtKB-SubCell"/>
</dbReference>
<dbReference type="PRINTS" id="PR01224">
    <property type="entry name" value="DELTATUBULIN"/>
</dbReference>
<dbReference type="GO" id="GO:0005929">
    <property type="term" value="C:cilium"/>
    <property type="evidence" value="ECO:0007669"/>
    <property type="project" value="UniProtKB-SubCell"/>
</dbReference>
<keyword evidence="10" id="KW-0539">Nucleus</keyword>
<dbReference type="PROSITE" id="PS00227">
    <property type="entry name" value="TUBULIN"/>
    <property type="match status" value="1"/>
</dbReference>
<gene>
    <name evidence="16" type="ORF">LOTGIDRAFT_225368</name>
</gene>
<dbReference type="InterPro" id="IPR008280">
    <property type="entry name" value="Tub_FtsZ_C"/>
</dbReference>
<dbReference type="SUPFAM" id="SSF55307">
    <property type="entry name" value="Tubulin C-terminal domain-like"/>
    <property type="match status" value="1"/>
</dbReference>
<dbReference type="CDD" id="cd02189">
    <property type="entry name" value="delta_zeta_tubulin-like"/>
    <property type="match status" value="1"/>
</dbReference>
<evidence type="ECO:0000256" key="11">
    <source>
        <dbReference type="ARBA" id="ARBA00023273"/>
    </source>
</evidence>
<sequence>MSMITVQLGQCGNQIGGQLFSTIADDITSTKHMVTANKNREYGEEVVRRYFNTPEKSEFVEARAVMVDMESKVIAQTCQEAKKSGIWKYPDKQQYCQKRGSGNNWAHGYCVHGPNVKDKVMEMVQREAEKCDRLSGFLSLLSLAGGTGSGVGTFINEALRDEFPHSFIMNQVVWPYNTGEVIVQNYNAVLTLSHLYQTADAVVVMENDHLHKICSQLLDIKKISFKDINKVVCHKLASVLLPACDSQEIIHSGMLLHHLVPHPEYKLLSIRNIPQMSAHVMEFSTFQWYGLIKHLRQMFLADAAMEEGIDWQVKTGNDTPRGSVRHNRSLANMLIVRGKDVESADHSLFLEDKLYSSWTHPDLAFTKLSQSRAFNQYEKCAALISNNRSPTLPLNYIVDKAWNMFSSRAYVHQYTKHGLTDEDFMDSFVTLEQVLHNYKKL</sequence>
<comment type="subcellular location">
    <subcellularLocation>
        <location evidence="3">Cell projection</location>
        <location evidence="3">Cilium</location>
    </subcellularLocation>
    <subcellularLocation>
        <location evidence="1">Cytoplasm</location>
        <location evidence="1">Cytoskeleton</location>
        <location evidence="1">Microtubule organizing center</location>
        <location evidence="1">Centrosome</location>
        <location evidence="1">Centriole</location>
    </subcellularLocation>
    <subcellularLocation>
        <location evidence="2">Nucleus</location>
    </subcellularLocation>
</comment>
<comment type="function">
    <text evidence="13">Acts as a positive regulator of hedgehog signaling and regulates ciliary function.</text>
</comment>
<protein>
    <recommendedName>
        <fullName evidence="5">Tubulin delta chain</fullName>
    </recommendedName>
    <alternativeName>
        <fullName evidence="12">Delta-tubulin</fullName>
    </alternativeName>
</protein>
<dbReference type="SMART" id="SM00864">
    <property type="entry name" value="Tubulin"/>
    <property type="match status" value="1"/>
</dbReference>
<evidence type="ECO:0000256" key="4">
    <source>
        <dbReference type="ARBA" id="ARBA00009636"/>
    </source>
</evidence>
<keyword evidence="9 14" id="KW-0342">GTP-binding</keyword>
<evidence type="ECO:0000256" key="3">
    <source>
        <dbReference type="ARBA" id="ARBA00004138"/>
    </source>
</evidence>
<evidence type="ECO:0000256" key="14">
    <source>
        <dbReference type="RuleBase" id="RU000352"/>
    </source>
</evidence>
<dbReference type="OMA" id="ACHPEYK"/>
<organism evidence="16 17">
    <name type="scientific">Lottia gigantea</name>
    <name type="common">Giant owl limpet</name>
    <dbReference type="NCBI Taxonomy" id="225164"/>
    <lineage>
        <taxon>Eukaryota</taxon>
        <taxon>Metazoa</taxon>
        <taxon>Spiralia</taxon>
        <taxon>Lophotrochozoa</taxon>
        <taxon>Mollusca</taxon>
        <taxon>Gastropoda</taxon>
        <taxon>Patellogastropoda</taxon>
        <taxon>Lottioidea</taxon>
        <taxon>Lottiidae</taxon>
        <taxon>Lottia</taxon>
    </lineage>
</organism>
<proteinExistence type="inferred from homology"/>
<dbReference type="InterPro" id="IPR000217">
    <property type="entry name" value="Tubulin"/>
</dbReference>
<dbReference type="GO" id="GO:0007017">
    <property type="term" value="P:microtubule-based process"/>
    <property type="evidence" value="ECO:0007669"/>
    <property type="project" value="InterPro"/>
</dbReference>
<evidence type="ECO:0000256" key="8">
    <source>
        <dbReference type="ARBA" id="ARBA00022794"/>
    </source>
</evidence>
<dbReference type="Proteomes" id="UP000030746">
    <property type="component" value="Unassembled WGS sequence"/>
</dbReference>
<keyword evidence="11" id="KW-0966">Cell projection</keyword>
<reference evidence="16 17" key="1">
    <citation type="journal article" date="2013" name="Nature">
        <title>Insights into bilaterian evolution from three spiralian genomes.</title>
        <authorList>
            <person name="Simakov O."/>
            <person name="Marletaz F."/>
            <person name="Cho S.J."/>
            <person name="Edsinger-Gonzales E."/>
            <person name="Havlak P."/>
            <person name="Hellsten U."/>
            <person name="Kuo D.H."/>
            <person name="Larsson T."/>
            <person name="Lv J."/>
            <person name="Arendt D."/>
            <person name="Savage R."/>
            <person name="Osoegawa K."/>
            <person name="de Jong P."/>
            <person name="Grimwood J."/>
            <person name="Chapman J.A."/>
            <person name="Shapiro H."/>
            <person name="Aerts A."/>
            <person name="Otillar R.P."/>
            <person name="Terry A.Y."/>
            <person name="Boore J.L."/>
            <person name="Grigoriev I.V."/>
            <person name="Lindberg D.R."/>
            <person name="Seaver E.C."/>
            <person name="Weisblat D.A."/>
            <person name="Putnam N.H."/>
            <person name="Rokhsar D.S."/>
        </authorList>
    </citation>
    <scope>NUCLEOTIDE SEQUENCE [LARGE SCALE GENOMIC DNA]</scope>
</reference>
<dbReference type="GO" id="GO:0030030">
    <property type="term" value="P:cell projection organization"/>
    <property type="evidence" value="ECO:0007669"/>
    <property type="project" value="UniProtKB-KW"/>
</dbReference>
<dbReference type="RefSeq" id="XP_009047816.1">
    <property type="nucleotide sequence ID" value="XM_009049568.1"/>
</dbReference>
<evidence type="ECO:0000256" key="13">
    <source>
        <dbReference type="ARBA" id="ARBA00046149"/>
    </source>
</evidence>
<dbReference type="AlphaFoldDB" id="V4B5Z3"/>
<dbReference type="EMBL" id="KB200505">
    <property type="protein sequence ID" value="ESP01497.1"/>
    <property type="molecule type" value="Genomic_DNA"/>
</dbReference>
<dbReference type="InterPro" id="IPR003008">
    <property type="entry name" value="Tubulin_FtsZ_GTPase"/>
</dbReference>
<evidence type="ECO:0000256" key="6">
    <source>
        <dbReference type="ARBA" id="ARBA00022701"/>
    </source>
</evidence>
<dbReference type="FunFam" id="3.40.50.1440:FF:000021">
    <property type="entry name" value="Tubulin delta chain"/>
    <property type="match status" value="1"/>
</dbReference>
<dbReference type="SUPFAM" id="SSF52490">
    <property type="entry name" value="Tubulin nucleotide-binding domain-like"/>
    <property type="match status" value="1"/>
</dbReference>
<dbReference type="InterPro" id="IPR002967">
    <property type="entry name" value="Delta_tubulin"/>
</dbReference>
<dbReference type="GO" id="GO:0005200">
    <property type="term" value="F:structural constituent of cytoskeleton"/>
    <property type="evidence" value="ECO:0007669"/>
    <property type="project" value="InterPro"/>
</dbReference>
<dbReference type="InterPro" id="IPR017975">
    <property type="entry name" value="Tubulin_CS"/>
</dbReference>
<dbReference type="OrthoDB" id="10250004at2759"/>
<evidence type="ECO:0000256" key="2">
    <source>
        <dbReference type="ARBA" id="ARBA00004123"/>
    </source>
</evidence>
<dbReference type="CTD" id="20247278"/>
<dbReference type="PRINTS" id="PR01161">
    <property type="entry name" value="TUBULIN"/>
</dbReference>
<comment type="similarity">
    <text evidence="4 14">Belongs to the tubulin family.</text>
</comment>